<dbReference type="AlphaFoldDB" id="A0A1F6H2J3"/>
<reference evidence="1 2" key="1">
    <citation type="journal article" date="2016" name="Nat. Commun.">
        <title>Thousands of microbial genomes shed light on interconnected biogeochemical processes in an aquifer system.</title>
        <authorList>
            <person name="Anantharaman K."/>
            <person name="Brown C.T."/>
            <person name="Hug L.A."/>
            <person name="Sharon I."/>
            <person name="Castelle C.J."/>
            <person name="Probst A.J."/>
            <person name="Thomas B.C."/>
            <person name="Singh A."/>
            <person name="Wilkins M.J."/>
            <person name="Karaoz U."/>
            <person name="Brodie E.L."/>
            <person name="Williams K.H."/>
            <person name="Hubbard S.S."/>
            <person name="Banfield J.F."/>
        </authorList>
    </citation>
    <scope>NUCLEOTIDE SEQUENCE [LARGE SCALE GENOMIC DNA]</scope>
</reference>
<organism evidence="1 2">
    <name type="scientific">Candidatus Lambdaproteobacteria bacterium RIFOXYD2_FULL_56_26</name>
    <dbReference type="NCBI Taxonomy" id="1817773"/>
    <lineage>
        <taxon>Bacteria</taxon>
        <taxon>Pseudomonadati</taxon>
        <taxon>Pseudomonadota</taxon>
        <taxon>Candidatus Lambdaproteobacteria</taxon>
    </lineage>
</organism>
<dbReference type="NCBIfam" id="TIGR00278">
    <property type="entry name" value="membrane protein insertion efficiency factor YidD"/>
    <property type="match status" value="1"/>
</dbReference>
<protein>
    <submittedName>
        <fullName evidence="1">Uncharacterized protein</fullName>
    </submittedName>
</protein>
<evidence type="ECO:0000313" key="1">
    <source>
        <dbReference type="EMBL" id="OGH04617.1"/>
    </source>
</evidence>
<dbReference type="Pfam" id="PF01809">
    <property type="entry name" value="YidD"/>
    <property type="match status" value="1"/>
</dbReference>
<name>A0A1F6H2J3_9PROT</name>
<proteinExistence type="predicted"/>
<dbReference type="EMBL" id="MFNF01000001">
    <property type="protein sequence ID" value="OGH04617.1"/>
    <property type="molecule type" value="Genomic_DNA"/>
</dbReference>
<dbReference type="InterPro" id="IPR002696">
    <property type="entry name" value="Membr_insert_effic_factor_YidD"/>
</dbReference>
<evidence type="ECO:0000313" key="2">
    <source>
        <dbReference type="Proteomes" id="UP000177583"/>
    </source>
</evidence>
<gene>
    <name evidence="1" type="ORF">A2557_06395</name>
</gene>
<comment type="caution">
    <text evidence="1">The sequence shown here is derived from an EMBL/GenBank/DDBJ whole genome shotgun (WGS) entry which is preliminary data.</text>
</comment>
<sequence>MWFFLCPPPFLWAQNPMRAPELPRPAEERRPELGLGAALGLGLVRGFQQVISPADGPRSPSYPTGSAYGAWVLQEEGFFWGVLMIGDRLFHEADLPLGPKVWIYGVERYYDPPLYNRYWRD</sequence>
<dbReference type="SMART" id="SM01234">
    <property type="entry name" value="Haemolytic"/>
    <property type="match status" value="1"/>
</dbReference>
<dbReference type="Proteomes" id="UP000177583">
    <property type="component" value="Unassembled WGS sequence"/>
</dbReference>
<accession>A0A1F6H2J3</accession>